<comment type="caution">
    <text evidence="1">The sequence shown here is derived from an EMBL/GenBank/DDBJ whole genome shotgun (WGS) entry which is preliminary data.</text>
</comment>
<accession>A0ABQ3LD99</accession>
<name>A0ABQ3LD99_9SPHN</name>
<dbReference type="Proteomes" id="UP000652430">
    <property type="component" value="Unassembled WGS sequence"/>
</dbReference>
<gene>
    <name evidence="1" type="ORF">GCM10008023_11890</name>
</gene>
<evidence type="ECO:0000313" key="1">
    <source>
        <dbReference type="EMBL" id="GHH12104.1"/>
    </source>
</evidence>
<dbReference type="RefSeq" id="WP_189675438.1">
    <property type="nucleotide sequence ID" value="NZ_BNAQ01000001.1"/>
</dbReference>
<evidence type="ECO:0000313" key="2">
    <source>
        <dbReference type="Proteomes" id="UP000652430"/>
    </source>
</evidence>
<organism evidence="1 2">
    <name type="scientific">Sphingomonas glacialis</name>
    <dbReference type="NCBI Taxonomy" id="658225"/>
    <lineage>
        <taxon>Bacteria</taxon>
        <taxon>Pseudomonadati</taxon>
        <taxon>Pseudomonadota</taxon>
        <taxon>Alphaproteobacteria</taxon>
        <taxon>Sphingomonadales</taxon>
        <taxon>Sphingomonadaceae</taxon>
        <taxon>Sphingomonas</taxon>
    </lineage>
</organism>
<keyword evidence="2" id="KW-1185">Reference proteome</keyword>
<protein>
    <submittedName>
        <fullName evidence="1">Uncharacterized protein</fullName>
    </submittedName>
</protein>
<reference evidence="2" key="1">
    <citation type="journal article" date="2019" name="Int. J. Syst. Evol. Microbiol.">
        <title>The Global Catalogue of Microorganisms (GCM) 10K type strain sequencing project: providing services to taxonomists for standard genome sequencing and annotation.</title>
        <authorList>
            <consortium name="The Broad Institute Genomics Platform"/>
            <consortium name="The Broad Institute Genome Sequencing Center for Infectious Disease"/>
            <person name="Wu L."/>
            <person name="Ma J."/>
        </authorList>
    </citation>
    <scope>NUCLEOTIDE SEQUENCE [LARGE SCALE GENOMIC DNA]</scope>
    <source>
        <strain evidence="2">CGMCC 1.8957</strain>
    </source>
</reference>
<proteinExistence type="predicted"/>
<dbReference type="EMBL" id="BNAQ01000001">
    <property type="protein sequence ID" value="GHH12104.1"/>
    <property type="molecule type" value="Genomic_DNA"/>
</dbReference>
<sequence>MTTTLAGMTVNERLAATGRVELWEDAVRARDRTAMIALLRRIAVPNPQKVADAVLADPVFYGFAPA</sequence>